<keyword evidence="2" id="KW-1185">Reference proteome</keyword>
<dbReference type="Proteomes" id="UP000724584">
    <property type="component" value="Unassembled WGS sequence"/>
</dbReference>
<evidence type="ECO:0000313" key="2">
    <source>
        <dbReference type="Proteomes" id="UP000724584"/>
    </source>
</evidence>
<name>A0ACB7P2Q8_9PEZI</name>
<reference evidence="1 2" key="1">
    <citation type="journal article" date="2021" name="Nat. Commun.">
        <title>Genetic determinants of endophytism in the Arabidopsis root mycobiome.</title>
        <authorList>
            <person name="Mesny F."/>
            <person name="Miyauchi S."/>
            <person name="Thiergart T."/>
            <person name="Pickel B."/>
            <person name="Atanasova L."/>
            <person name="Karlsson M."/>
            <person name="Huettel B."/>
            <person name="Barry K.W."/>
            <person name="Haridas S."/>
            <person name="Chen C."/>
            <person name="Bauer D."/>
            <person name="Andreopoulos W."/>
            <person name="Pangilinan J."/>
            <person name="LaButti K."/>
            <person name="Riley R."/>
            <person name="Lipzen A."/>
            <person name="Clum A."/>
            <person name="Drula E."/>
            <person name="Henrissat B."/>
            <person name="Kohler A."/>
            <person name="Grigoriev I.V."/>
            <person name="Martin F.M."/>
            <person name="Hacquard S."/>
        </authorList>
    </citation>
    <scope>NUCLEOTIDE SEQUENCE [LARGE SCALE GENOMIC DNA]</scope>
    <source>
        <strain evidence="1 2">MPI-SDFR-AT-0079</strain>
    </source>
</reference>
<sequence length="247" mass="27776">MSVVQENAKFMYMRRKRAHAAALGKMYTETGMEETVSGVAATGERRQQRNEWLRQAPDSGLQTRFGLGSSLKLQRLSVLAGAGWGQKVSSLATLRLKWDEMAGNGNKRGLAPEIWTRIGYRSLLAGQRQPQPSAPPKKDQASESTKFEPLNHTKRAATFEPHFHTACDSRRLLVCRIGAQICSFNIDIQTFDPSVSDRFFAVVEIFCLFRSRGRNGVRLRALPHTYVMPCRESSFEFLAAPGQPQIW</sequence>
<organism evidence="1 2">
    <name type="scientific">Chaetomium tenue</name>
    <dbReference type="NCBI Taxonomy" id="1854479"/>
    <lineage>
        <taxon>Eukaryota</taxon>
        <taxon>Fungi</taxon>
        <taxon>Dikarya</taxon>
        <taxon>Ascomycota</taxon>
        <taxon>Pezizomycotina</taxon>
        <taxon>Sordariomycetes</taxon>
        <taxon>Sordariomycetidae</taxon>
        <taxon>Sordariales</taxon>
        <taxon>Chaetomiaceae</taxon>
        <taxon>Chaetomium</taxon>
    </lineage>
</organism>
<protein>
    <submittedName>
        <fullName evidence="1">Uncharacterized protein</fullName>
    </submittedName>
</protein>
<proteinExistence type="predicted"/>
<comment type="caution">
    <text evidence="1">The sequence shown here is derived from an EMBL/GenBank/DDBJ whole genome shotgun (WGS) entry which is preliminary data.</text>
</comment>
<dbReference type="EMBL" id="JAGIZQ010000005">
    <property type="protein sequence ID" value="KAH6628134.1"/>
    <property type="molecule type" value="Genomic_DNA"/>
</dbReference>
<accession>A0ACB7P2Q8</accession>
<gene>
    <name evidence="1" type="ORF">F5144DRAFT_297186</name>
</gene>
<evidence type="ECO:0000313" key="1">
    <source>
        <dbReference type="EMBL" id="KAH6628134.1"/>
    </source>
</evidence>